<dbReference type="AlphaFoldDB" id="A0A167HKK5"/>
<feature type="region of interest" description="Disordered" evidence="1">
    <location>
        <begin position="77"/>
        <end position="149"/>
    </location>
</feature>
<dbReference type="EMBL" id="KV417319">
    <property type="protein sequence ID" value="KZO91730.1"/>
    <property type="molecule type" value="Genomic_DNA"/>
</dbReference>
<evidence type="ECO:0000256" key="1">
    <source>
        <dbReference type="SAM" id="MobiDB-lite"/>
    </source>
</evidence>
<gene>
    <name evidence="2" type="ORF">CALVIDRAFT_338142</name>
</gene>
<organism evidence="2 3">
    <name type="scientific">Calocera viscosa (strain TUFC12733)</name>
    <dbReference type="NCBI Taxonomy" id="1330018"/>
    <lineage>
        <taxon>Eukaryota</taxon>
        <taxon>Fungi</taxon>
        <taxon>Dikarya</taxon>
        <taxon>Basidiomycota</taxon>
        <taxon>Agaricomycotina</taxon>
        <taxon>Dacrymycetes</taxon>
        <taxon>Dacrymycetales</taxon>
        <taxon>Dacrymycetaceae</taxon>
        <taxon>Calocera</taxon>
    </lineage>
</organism>
<dbReference type="Proteomes" id="UP000076738">
    <property type="component" value="Unassembled WGS sequence"/>
</dbReference>
<evidence type="ECO:0000313" key="2">
    <source>
        <dbReference type="EMBL" id="KZO91730.1"/>
    </source>
</evidence>
<accession>A0A167HKK5</accession>
<proteinExistence type="predicted"/>
<name>A0A167HKK5_CALVF</name>
<evidence type="ECO:0000313" key="3">
    <source>
        <dbReference type="Proteomes" id="UP000076738"/>
    </source>
</evidence>
<reference evidence="2 3" key="1">
    <citation type="journal article" date="2016" name="Mol. Biol. Evol.">
        <title>Comparative Genomics of Early-Diverging Mushroom-Forming Fungi Provides Insights into the Origins of Lignocellulose Decay Capabilities.</title>
        <authorList>
            <person name="Nagy L.G."/>
            <person name="Riley R."/>
            <person name="Tritt A."/>
            <person name="Adam C."/>
            <person name="Daum C."/>
            <person name="Floudas D."/>
            <person name="Sun H."/>
            <person name="Yadav J.S."/>
            <person name="Pangilinan J."/>
            <person name="Larsson K.H."/>
            <person name="Matsuura K."/>
            <person name="Barry K."/>
            <person name="Labutti K."/>
            <person name="Kuo R."/>
            <person name="Ohm R.A."/>
            <person name="Bhattacharya S.S."/>
            <person name="Shirouzu T."/>
            <person name="Yoshinaga Y."/>
            <person name="Martin F.M."/>
            <person name="Grigoriev I.V."/>
            <person name="Hibbett D.S."/>
        </authorList>
    </citation>
    <scope>NUCLEOTIDE SEQUENCE [LARGE SCALE GENOMIC DNA]</scope>
    <source>
        <strain evidence="2 3">TUFC12733</strain>
    </source>
</reference>
<keyword evidence="3" id="KW-1185">Reference proteome</keyword>
<sequence length="227" mass="26220">MDIHHNTVENALRDLHQDSKKVKQLADVLEEERGLDSLAVKYGNQAIFARNYSQVKARIAQLKRDLSVLSPPDVIVILDDEGDSDDGDSDDGDSDDEEESEDVMDIDSELKREDSVEVEPIQTRTFTHSGRRVSRSPSEYRESPVEADDVNQYPKRTRGRQRTVPKLTVQQLKDISAWKVHNGSAKYNWKEVAKTVPSVQGMRYERIRRAFNSQRYCTLQRREPWPY</sequence>
<feature type="compositionally biased region" description="Acidic residues" evidence="1">
    <location>
        <begin position="78"/>
        <end position="107"/>
    </location>
</feature>
<protein>
    <submittedName>
        <fullName evidence="2">Uncharacterized protein</fullName>
    </submittedName>
</protein>